<feature type="transmembrane region" description="Helical" evidence="9">
    <location>
        <begin position="853"/>
        <end position="876"/>
    </location>
</feature>
<organism evidence="15 16">
    <name type="scientific">Thermobifida alba</name>
    <name type="common">Thermomonospora alba</name>
    <dbReference type="NCBI Taxonomy" id="53522"/>
    <lineage>
        <taxon>Bacteria</taxon>
        <taxon>Bacillati</taxon>
        <taxon>Actinomycetota</taxon>
        <taxon>Actinomycetes</taxon>
        <taxon>Streptosporangiales</taxon>
        <taxon>Nocardiopsidaceae</taxon>
        <taxon>Thermobifida</taxon>
    </lineage>
</organism>
<feature type="transmembrane region" description="Helical" evidence="9">
    <location>
        <begin position="357"/>
        <end position="379"/>
    </location>
</feature>
<dbReference type="InterPro" id="IPR005791">
    <property type="entry name" value="SecD"/>
</dbReference>
<evidence type="ECO:0000259" key="12">
    <source>
        <dbReference type="Pfam" id="PF02355"/>
    </source>
</evidence>
<feature type="region of interest" description="Disordered" evidence="11">
    <location>
        <begin position="132"/>
        <end position="188"/>
    </location>
</feature>
<evidence type="ECO:0000256" key="10">
    <source>
        <dbReference type="HAMAP-Rule" id="MF_01464"/>
    </source>
</evidence>
<feature type="transmembrane region" description="Helical" evidence="9">
    <location>
        <begin position="608"/>
        <end position="627"/>
    </location>
</feature>
<dbReference type="Pfam" id="PF07549">
    <property type="entry name" value="Sec_GG"/>
    <property type="match status" value="2"/>
</dbReference>
<dbReference type="NCBIfam" id="TIGR01129">
    <property type="entry name" value="secD"/>
    <property type="match status" value="1"/>
</dbReference>
<name>A0ABY4L8Y9_THEAE</name>
<protein>
    <recommendedName>
        <fullName evidence="9 10">Multifunctional fusion protein</fullName>
    </recommendedName>
    <domain>
        <recommendedName>
            <fullName evidence="9">Protein translocase subunit SecD</fullName>
        </recommendedName>
    </domain>
    <domain>
        <recommendedName>
            <fullName evidence="10">Protein-export membrane protein SecF</fullName>
        </recommendedName>
    </domain>
</protein>
<dbReference type="NCBIfam" id="NF009583">
    <property type="entry name" value="PRK13024.1-3"/>
    <property type="match status" value="1"/>
</dbReference>
<feature type="domain" description="SecDF P1 head subdomain" evidence="14">
    <location>
        <begin position="194"/>
        <end position="310"/>
    </location>
</feature>
<dbReference type="InterPro" id="IPR048634">
    <property type="entry name" value="SecD_SecF_C"/>
</dbReference>
<dbReference type="HAMAP" id="MF_01463_B">
    <property type="entry name" value="SecD_B"/>
    <property type="match status" value="1"/>
</dbReference>
<keyword evidence="7 9" id="KW-0811">Translocation</keyword>
<dbReference type="Proteomes" id="UP000832041">
    <property type="component" value="Chromosome"/>
</dbReference>
<feature type="transmembrane region" description="Helical" evidence="9">
    <location>
        <begin position="529"/>
        <end position="549"/>
    </location>
</feature>
<dbReference type="InterPro" id="IPR022645">
    <property type="entry name" value="SecD/SecF_bac"/>
</dbReference>
<evidence type="ECO:0000313" key="16">
    <source>
        <dbReference type="Proteomes" id="UP000832041"/>
    </source>
</evidence>
<dbReference type="Gene3D" id="3.30.1360.200">
    <property type="match status" value="1"/>
</dbReference>
<feature type="domain" description="Protein export membrane protein SecD/SecF C-terminal" evidence="12">
    <location>
        <begin position="314"/>
        <end position="416"/>
    </location>
</feature>
<dbReference type="InterPro" id="IPR054384">
    <property type="entry name" value="SecDF_P1_head"/>
</dbReference>
<feature type="transmembrane region" description="Helical" evidence="9">
    <location>
        <begin position="12"/>
        <end position="31"/>
    </location>
</feature>
<evidence type="ECO:0000256" key="5">
    <source>
        <dbReference type="ARBA" id="ARBA00022927"/>
    </source>
</evidence>
<feature type="region of interest" description="Disordered" evidence="11">
    <location>
        <begin position="887"/>
        <end position="911"/>
    </location>
</feature>
<feature type="transmembrane region" description="Helical" evidence="9">
    <location>
        <begin position="555"/>
        <end position="577"/>
    </location>
</feature>
<comment type="subunit">
    <text evidence="10">Forms a complex with SecD. Part of the essential Sec protein translocation apparatus which comprises SecA, SecYEG and auxiliary proteins SecDF. Other proteins may also be involved.</text>
</comment>
<evidence type="ECO:0000256" key="9">
    <source>
        <dbReference type="HAMAP-Rule" id="MF_01463"/>
    </source>
</evidence>
<feature type="compositionally biased region" description="Acidic residues" evidence="11">
    <location>
        <begin position="151"/>
        <end position="160"/>
    </location>
</feature>
<dbReference type="NCBIfam" id="TIGR00916">
    <property type="entry name" value="2A0604s01"/>
    <property type="match status" value="1"/>
</dbReference>
<dbReference type="PANTHER" id="PTHR30081">
    <property type="entry name" value="PROTEIN-EXPORT MEMBRANE PROTEIN SEC"/>
    <property type="match status" value="1"/>
</dbReference>
<dbReference type="InterPro" id="IPR022813">
    <property type="entry name" value="SecD/SecF_arch_bac"/>
</dbReference>
<keyword evidence="2 9" id="KW-0813">Transport</keyword>
<feature type="transmembrane region" description="Helical" evidence="9">
    <location>
        <begin position="752"/>
        <end position="769"/>
    </location>
</feature>
<evidence type="ECO:0000259" key="14">
    <source>
        <dbReference type="Pfam" id="PF22599"/>
    </source>
</evidence>
<comment type="caution">
    <text evidence="9">Lacks conserved residue(s) required for the propagation of feature annotation.</text>
</comment>
<dbReference type="Pfam" id="PF21760">
    <property type="entry name" value="SecD_1st"/>
    <property type="match status" value="1"/>
</dbReference>
<feature type="transmembrane region" description="Helical" evidence="9">
    <location>
        <begin position="493"/>
        <end position="517"/>
    </location>
</feature>
<feature type="transmembrane region" description="Helical" evidence="9">
    <location>
        <begin position="465"/>
        <end position="487"/>
    </location>
</feature>
<comment type="function">
    <text evidence="9">Part of the Sec protein translocase complex. Interacts with the SecYEG preprotein conducting channel. SecDF uses the proton motive force (PMF) to complete protein translocation after the ATP-dependent function of SecA.</text>
</comment>
<dbReference type="Pfam" id="PF02355">
    <property type="entry name" value="SecD_SecF_C"/>
    <property type="match status" value="2"/>
</dbReference>
<evidence type="ECO:0000256" key="7">
    <source>
        <dbReference type="ARBA" id="ARBA00023010"/>
    </source>
</evidence>
<dbReference type="PRINTS" id="PR01755">
    <property type="entry name" value="SECFTRNLCASE"/>
</dbReference>
<evidence type="ECO:0000256" key="11">
    <source>
        <dbReference type="SAM" id="MobiDB-lite"/>
    </source>
</evidence>
<comment type="subunit">
    <text evidence="9">Forms a complex with SecF. Part of the essential Sec protein translocation apparatus which comprises SecA, SecYEG and auxiliary proteins SecDF. Other proteins may also be involved.</text>
</comment>
<evidence type="ECO:0000256" key="2">
    <source>
        <dbReference type="ARBA" id="ARBA00022448"/>
    </source>
</evidence>
<dbReference type="InterPro" id="IPR055344">
    <property type="entry name" value="SecD_SecF_C_bact"/>
</dbReference>
<dbReference type="SUPFAM" id="SSF82866">
    <property type="entry name" value="Multidrug efflux transporter AcrB transmembrane domain"/>
    <property type="match status" value="2"/>
</dbReference>
<dbReference type="HAMAP" id="MF_01464_B">
    <property type="entry name" value="SecF_B"/>
    <property type="match status" value="1"/>
</dbReference>
<evidence type="ECO:0000256" key="6">
    <source>
        <dbReference type="ARBA" id="ARBA00022989"/>
    </source>
</evidence>
<evidence type="ECO:0000256" key="4">
    <source>
        <dbReference type="ARBA" id="ARBA00022692"/>
    </source>
</evidence>
<comment type="similarity">
    <text evidence="10">Belongs to the SecD/SecF family. SecF subfamily.</text>
</comment>
<keyword evidence="8 9" id="KW-0472">Membrane</keyword>
<proteinExistence type="inferred from homology"/>
<evidence type="ECO:0000313" key="15">
    <source>
        <dbReference type="EMBL" id="UPT22895.1"/>
    </source>
</evidence>
<dbReference type="InterPro" id="IPR048631">
    <property type="entry name" value="SecD_1st"/>
</dbReference>
<dbReference type="Pfam" id="PF22599">
    <property type="entry name" value="SecDF_P1_head"/>
    <property type="match status" value="1"/>
</dbReference>
<feature type="transmembrane region" description="Helical" evidence="9">
    <location>
        <begin position="723"/>
        <end position="740"/>
    </location>
</feature>
<feature type="transmembrane region" description="Helical" evidence="9">
    <location>
        <begin position="332"/>
        <end position="350"/>
    </location>
</feature>
<dbReference type="RefSeq" id="WP_248591400.1">
    <property type="nucleotide sequence ID" value="NZ_BAABEB010000011.1"/>
</dbReference>
<comment type="similarity">
    <text evidence="9">Belongs to the SecD/SecF family. SecD subfamily.</text>
</comment>
<evidence type="ECO:0000256" key="8">
    <source>
        <dbReference type="ARBA" id="ARBA00023136"/>
    </source>
</evidence>
<feature type="compositionally biased region" description="Low complexity" evidence="11">
    <location>
        <begin position="138"/>
        <end position="150"/>
    </location>
</feature>
<keyword evidence="5 9" id="KW-0653">Protein transport</keyword>
<dbReference type="InterPro" id="IPR005665">
    <property type="entry name" value="SecF_bac"/>
</dbReference>
<sequence>MTSSPGSGARWLRALVSLLIMVGAFAAGWFMKPTLGLDLSGGTQIVLEARDADDGTEANAANTDRVVEVLRNRVDSLGVGEATLSRSGENRIIVELPGVQDPTEAAQVLGQTAQLTIHPVLGVDQSIGTTSGMFGDFGNAPADEANAPADGTEEAPEEEASAGGEESGGASQQEAPAADPVDPADIALTLPDESGSMLQLGKAALTGEQVASAEAGLNELQTEWMVNVEFRGDGRDAWKELTGDAACNPSGDPKRRIAIVLDNEVISSPEVTTDVACDVGMSGGRTSITGSFDSEAANELALLIEGGSLPLPVEEVQRQTVGPTLGAEAIKASFIAGLIGVALTAVYISVAYRFAGFLASIALLCYTVLSYAALVALGATLTLPGLAGFVLAIGMAIDANVLIFERTREEYQRQEKVYQANKSAGMVDATEKEQDEAAAGVLTRRRRRAIPPNLLKAFTIGSQKAWSAVLDTNVTTLIAAALLFFLASGTVQGFGVTLGLGTIASMISALLIARVLMEWAVSRATPARRLWLIGAAALVVALVAVLSDGLSLDNVLLLVAGALGVLAVSVAVIPLIVRKFPASSGIAHISAVRRWLVKHNPDLMKRSALWLGVTGAVTLLALLGLVVRSPNLGVEFTGGRVMTFSVTEELNADQAREVVADAGYPGAVVQEVEGGAISVRTGQISDGEAAEIEEAISEQGGDVQRTSDEKIGPSMGDELRNKALIALIAALVLQMAYLAWRFRWSFGLSTMLALAFDIVLVVGLFAWLGKPIDGVFLAALLSIIGFSVNDSVVVFDRVRDEWAHTPKAPFRQIANTAILHTLPRTVNSGIGGLFILAALAVLGGSSLTDFSVAMLVGLVSGMFSTVFVAVPLAIWLQRFDRTPPPHVVKERKTKQRKELRVAREKTDGAVV</sequence>
<dbReference type="Gene3D" id="1.20.1640.10">
    <property type="entry name" value="Multidrug efflux transporter AcrB transmembrane domain"/>
    <property type="match status" value="2"/>
</dbReference>
<keyword evidence="3 9" id="KW-1003">Cell membrane</keyword>
<dbReference type="EMBL" id="CP051627">
    <property type="protein sequence ID" value="UPT22895.1"/>
    <property type="molecule type" value="Genomic_DNA"/>
</dbReference>
<keyword evidence="6 9" id="KW-1133">Transmembrane helix</keyword>
<keyword evidence="4 9" id="KW-0812">Transmembrane</keyword>
<comment type="subcellular location">
    <subcellularLocation>
        <location evidence="1 9">Cell membrane</location>
        <topology evidence="1 9">Multi-pass membrane protein</topology>
    </subcellularLocation>
</comment>
<feature type="transmembrane region" description="Helical" evidence="9">
    <location>
        <begin position="829"/>
        <end position="847"/>
    </location>
</feature>
<keyword evidence="16" id="KW-1185">Reference proteome</keyword>
<dbReference type="PANTHER" id="PTHR30081:SF1">
    <property type="entry name" value="PROTEIN TRANSLOCASE SUBUNIT SECD"/>
    <property type="match status" value="1"/>
</dbReference>
<accession>A0ABY4L8Y9</accession>
<evidence type="ECO:0000259" key="13">
    <source>
        <dbReference type="Pfam" id="PF21760"/>
    </source>
</evidence>
<feature type="domain" description="Protein export membrane protein SecD/SecF C-terminal" evidence="12">
    <location>
        <begin position="693"/>
        <end position="877"/>
    </location>
</feature>
<feature type="transmembrane region" description="Helical" evidence="9">
    <location>
        <begin position="775"/>
        <end position="795"/>
    </location>
</feature>
<feature type="compositionally biased region" description="Low complexity" evidence="11">
    <location>
        <begin position="161"/>
        <end position="187"/>
    </location>
</feature>
<evidence type="ECO:0000256" key="1">
    <source>
        <dbReference type="ARBA" id="ARBA00004651"/>
    </source>
</evidence>
<dbReference type="Gene3D" id="3.30.70.3220">
    <property type="match status" value="1"/>
</dbReference>
<feature type="domain" description="Protein translocase subunit SecDF P1" evidence="13">
    <location>
        <begin position="64"/>
        <end position="120"/>
    </location>
</feature>
<dbReference type="NCBIfam" id="TIGR00966">
    <property type="entry name" value="transloc_SecF"/>
    <property type="match status" value="1"/>
</dbReference>
<gene>
    <name evidence="9 15" type="primary">secD</name>
    <name evidence="10" type="synonym">secF</name>
    <name evidence="15" type="ORF">FOF52_19705</name>
</gene>
<dbReference type="InterPro" id="IPR022646">
    <property type="entry name" value="SecD/SecF_CS"/>
</dbReference>
<reference evidence="15 16" key="1">
    <citation type="submission" date="2020-04" db="EMBL/GenBank/DDBJ databases">
        <title>Thermobifida alba genome sequencing and assembly.</title>
        <authorList>
            <person name="Luzics S."/>
            <person name="Horvath B."/>
            <person name="Nagy I."/>
            <person name="Toth A."/>
            <person name="Nagy I."/>
            <person name="Kukolya J."/>
        </authorList>
    </citation>
    <scope>NUCLEOTIDE SEQUENCE [LARGE SCALE GENOMIC DNA]</scope>
    <source>
        <strain evidence="15 16">DSM 43795</strain>
    </source>
</reference>
<feature type="transmembrane region" description="Helical" evidence="9">
    <location>
        <begin position="385"/>
        <end position="404"/>
    </location>
</feature>
<evidence type="ECO:0000256" key="3">
    <source>
        <dbReference type="ARBA" id="ARBA00022475"/>
    </source>
</evidence>